<dbReference type="Gene3D" id="2.10.25.10">
    <property type="entry name" value="Laminin"/>
    <property type="match status" value="1"/>
</dbReference>
<feature type="signal peptide" evidence="7">
    <location>
        <begin position="1"/>
        <end position="21"/>
    </location>
</feature>
<name>A0AAD4XMQ1_9MAGN</name>
<comment type="caution">
    <text evidence="9">The sequence shown here is derived from an EMBL/GenBank/DDBJ whole genome shotgun (WGS) entry which is preliminary data.</text>
</comment>
<dbReference type="GO" id="GO:0016020">
    <property type="term" value="C:membrane"/>
    <property type="evidence" value="ECO:0007669"/>
    <property type="project" value="UniProtKB-SubCell"/>
</dbReference>
<dbReference type="GO" id="GO:0005509">
    <property type="term" value="F:calcium ion binding"/>
    <property type="evidence" value="ECO:0007669"/>
    <property type="project" value="InterPro"/>
</dbReference>
<accession>A0AAD4XMQ1</accession>
<proteinExistence type="predicted"/>
<evidence type="ECO:0000256" key="3">
    <source>
        <dbReference type="ARBA" id="ARBA00022679"/>
    </source>
</evidence>
<dbReference type="InterPro" id="IPR013695">
    <property type="entry name" value="WAK"/>
</dbReference>
<evidence type="ECO:0000313" key="9">
    <source>
        <dbReference type="EMBL" id="KAI3926185.1"/>
    </source>
</evidence>
<keyword evidence="5" id="KW-1015">Disulfide bond</keyword>
<evidence type="ECO:0000256" key="4">
    <source>
        <dbReference type="ARBA" id="ARBA00022729"/>
    </source>
</evidence>
<keyword evidence="2" id="KW-0245">EGF-like domain</keyword>
<evidence type="ECO:0000256" key="1">
    <source>
        <dbReference type="ARBA" id="ARBA00004479"/>
    </source>
</evidence>
<gene>
    <name evidence="9" type="ORF">MKW98_028321</name>
</gene>
<dbReference type="Pfam" id="PF13947">
    <property type="entry name" value="GUB_WAK_bind"/>
    <property type="match status" value="1"/>
</dbReference>
<dbReference type="InterPro" id="IPR001881">
    <property type="entry name" value="EGF-like_Ca-bd_dom"/>
</dbReference>
<evidence type="ECO:0000313" key="10">
    <source>
        <dbReference type="Proteomes" id="UP001202328"/>
    </source>
</evidence>
<evidence type="ECO:0000259" key="8">
    <source>
        <dbReference type="SMART" id="SM00179"/>
    </source>
</evidence>
<dbReference type="PANTHER" id="PTHR33491">
    <property type="entry name" value="OSJNBA0016N04.9 PROTEIN"/>
    <property type="match status" value="1"/>
</dbReference>
<dbReference type="PROSITE" id="PS00010">
    <property type="entry name" value="ASX_HYDROXYL"/>
    <property type="match status" value="1"/>
</dbReference>
<keyword evidence="10" id="KW-1185">Reference proteome</keyword>
<dbReference type="Pfam" id="PF07645">
    <property type="entry name" value="EGF_CA"/>
    <property type="match status" value="1"/>
</dbReference>
<sequence>MGFVVFYSLIISLWVLDEAAAAVVSCQHKCGNLTIPYPFGVGTANDCSIDNNDFLITCNDTFEPPRSFLGGLHVTNISVVDGQMTVMLYMAFDCSDNNIVDKYSWANLRKFTFSDTRNKFIAIGCDIQATIEGKISGSYTTGCFSACDSIDDVVNGSCVGIGCCQTAIPKGLQVYDVRVTSINQQRRNLSFNPCSYAFLAEESSFSFSSTSLQKFNEQTVPVVLEWTIGNQTCEEAKRNSTTYGCGPNTHCYEPGGAPGYRCNCMDGYEGNPYLASSHGGCQDVDECNKSSTCNGLDNICKNKNGSYECSCPSGTKKIFARNSDAIFDCHRPSTKPSNKILIGGNTVEFPCGNSSK</sequence>
<evidence type="ECO:0000256" key="5">
    <source>
        <dbReference type="ARBA" id="ARBA00023157"/>
    </source>
</evidence>
<dbReference type="SUPFAM" id="SSF57196">
    <property type="entry name" value="EGF/Laminin"/>
    <property type="match status" value="1"/>
</dbReference>
<dbReference type="AlphaFoldDB" id="A0AAD4XMQ1"/>
<evidence type="ECO:0000256" key="2">
    <source>
        <dbReference type="ARBA" id="ARBA00022536"/>
    </source>
</evidence>
<feature type="domain" description="EGF-like calcium-binding" evidence="8">
    <location>
        <begin position="283"/>
        <end position="330"/>
    </location>
</feature>
<feature type="chain" id="PRO_5041988630" description="EGF-like calcium-binding domain-containing protein" evidence="7">
    <location>
        <begin position="22"/>
        <end position="356"/>
    </location>
</feature>
<protein>
    <recommendedName>
        <fullName evidence="8">EGF-like calcium-binding domain-containing protein</fullName>
    </recommendedName>
</protein>
<dbReference type="PROSITE" id="PS01187">
    <property type="entry name" value="EGF_CA"/>
    <property type="match status" value="1"/>
</dbReference>
<organism evidence="9 10">
    <name type="scientific">Papaver atlanticum</name>
    <dbReference type="NCBI Taxonomy" id="357466"/>
    <lineage>
        <taxon>Eukaryota</taxon>
        <taxon>Viridiplantae</taxon>
        <taxon>Streptophyta</taxon>
        <taxon>Embryophyta</taxon>
        <taxon>Tracheophyta</taxon>
        <taxon>Spermatophyta</taxon>
        <taxon>Magnoliopsida</taxon>
        <taxon>Ranunculales</taxon>
        <taxon>Papaveraceae</taxon>
        <taxon>Papaveroideae</taxon>
        <taxon>Papaver</taxon>
    </lineage>
</organism>
<dbReference type="Pfam" id="PF08488">
    <property type="entry name" value="WAK"/>
    <property type="match status" value="1"/>
</dbReference>
<evidence type="ECO:0000256" key="6">
    <source>
        <dbReference type="ARBA" id="ARBA00023180"/>
    </source>
</evidence>
<dbReference type="CDD" id="cd00054">
    <property type="entry name" value="EGF_CA"/>
    <property type="match status" value="1"/>
</dbReference>
<dbReference type="GO" id="GO:0004674">
    <property type="term" value="F:protein serine/threonine kinase activity"/>
    <property type="evidence" value="ECO:0007669"/>
    <property type="project" value="InterPro"/>
</dbReference>
<reference evidence="9" key="1">
    <citation type="submission" date="2022-04" db="EMBL/GenBank/DDBJ databases">
        <title>A functionally conserved STORR gene fusion in Papaver species that diverged 16.8 million years ago.</title>
        <authorList>
            <person name="Catania T."/>
        </authorList>
    </citation>
    <scope>NUCLEOTIDE SEQUENCE</scope>
    <source>
        <strain evidence="9">S-188037</strain>
    </source>
</reference>
<comment type="subcellular location">
    <subcellularLocation>
        <location evidence="1">Membrane</location>
        <topology evidence="1">Single-pass type I membrane protein</topology>
    </subcellularLocation>
</comment>
<dbReference type="SMART" id="SM00179">
    <property type="entry name" value="EGF_CA"/>
    <property type="match status" value="1"/>
</dbReference>
<dbReference type="EMBL" id="JAJJMB010008071">
    <property type="protein sequence ID" value="KAI3926185.1"/>
    <property type="molecule type" value="Genomic_DNA"/>
</dbReference>
<dbReference type="GO" id="GO:0030247">
    <property type="term" value="F:polysaccharide binding"/>
    <property type="evidence" value="ECO:0007669"/>
    <property type="project" value="InterPro"/>
</dbReference>
<dbReference type="InterPro" id="IPR018097">
    <property type="entry name" value="EGF_Ca-bd_CS"/>
</dbReference>
<keyword evidence="6" id="KW-0325">Glycoprotein</keyword>
<keyword evidence="3" id="KW-0808">Transferase</keyword>
<dbReference type="InterPro" id="IPR025287">
    <property type="entry name" value="WAK_GUB"/>
</dbReference>
<keyword evidence="4 7" id="KW-0732">Signal</keyword>
<dbReference type="Proteomes" id="UP001202328">
    <property type="component" value="Unassembled WGS sequence"/>
</dbReference>
<evidence type="ECO:0000256" key="7">
    <source>
        <dbReference type="SAM" id="SignalP"/>
    </source>
</evidence>
<dbReference type="InterPro" id="IPR049883">
    <property type="entry name" value="NOTCH1_EGF-like"/>
</dbReference>
<dbReference type="InterPro" id="IPR000152">
    <property type="entry name" value="EGF-type_Asp/Asn_hydroxyl_site"/>
</dbReference>